<reference evidence="4 5" key="1">
    <citation type="submission" date="2014-03" db="EMBL/GenBank/DDBJ databases">
        <title>Genomics of Bifidobacteria.</title>
        <authorList>
            <person name="Ventura M."/>
            <person name="Milani C."/>
            <person name="Lugli G.A."/>
        </authorList>
    </citation>
    <scope>NUCLEOTIDE SEQUENCE [LARGE SCALE GENOMIC DNA]</scope>
    <source>
        <strain evidence="4 5">JCM 13495</strain>
    </source>
</reference>
<organism evidence="4 5">
    <name type="scientific">Bifidobacterium tsurumiense</name>
    <dbReference type="NCBI Taxonomy" id="356829"/>
    <lineage>
        <taxon>Bacteria</taxon>
        <taxon>Bacillati</taxon>
        <taxon>Actinomycetota</taxon>
        <taxon>Actinomycetes</taxon>
        <taxon>Bifidobacteriales</taxon>
        <taxon>Bifidobacteriaceae</taxon>
        <taxon>Bifidobacterium</taxon>
    </lineage>
</organism>
<feature type="compositionally biased region" description="Low complexity" evidence="1">
    <location>
        <begin position="171"/>
        <end position="186"/>
    </location>
</feature>
<dbReference type="eggNOG" id="COG5479">
    <property type="taxonomic scope" value="Bacteria"/>
</dbReference>
<feature type="transmembrane region" description="Helical" evidence="2">
    <location>
        <begin position="50"/>
        <end position="69"/>
    </location>
</feature>
<dbReference type="EMBL" id="JGZU01000004">
    <property type="protein sequence ID" value="KFJ07410.1"/>
    <property type="molecule type" value="Genomic_DNA"/>
</dbReference>
<evidence type="ECO:0000259" key="3">
    <source>
        <dbReference type="Pfam" id="PF11350"/>
    </source>
</evidence>
<feature type="compositionally biased region" description="Low complexity" evidence="1">
    <location>
        <begin position="142"/>
        <end position="152"/>
    </location>
</feature>
<sequence length="377" mass="39984">MVSANNPQSNVPKDPPLPPSTHDEQLGKAKRLGIAVMDRLARALHALGRWWTSVIVALLGFGSSSKLRIGRWFRKVHRLVDPASNTTVPERVFTVRRGLIVAFTSLVLLAIIGVGVWGAWGLIRTASQAATAARVSRALPESSASQSGASSSDAKHRDGDGSSSASKGEANADASAQNSDAAASDDVPANVLNGDERSALFAQAQQTAQQSGKAQAQYAYCVSTTGDVGDTAGFEDMIFRTLNNPKGWPRAGATFTLADQSAGQACDMTITLAQAQYMTTFSDGCSDEYSCRVGNDVIINADRWNGATPSWIQGGGTLGRYRELVINHEVGHRLGHIDNETPCAGPGNPAPVMLQQSMGLDGCTPNEWPLDSELWMS</sequence>
<comment type="caution">
    <text evidence="4">The sequence shown here is derived from an EMBL/GenBank/DDBJ whole genome shotgun (WGS) entry which is preliminary data.</text>
</comment>
<evidence type="ECO:0000256" key="1">
    <source>
        <dbReference type="SAM" id="MobiDB-lite"/>
    </source>
</evidence>
<feature type="region of interest" description="Disordered" evidence="1">
    <location>
        <begin position="1"/>
        <end position="24"/>
    </location>
</feature>
<name>A0A087EI09_9BIFI</name>
<dbReference type="RefSeq" id="WP_238556526.1">
    <property type="nucleotide sequence ID" value="NZ_JGZU01000004.1"/>
</dbReference>
<dbReference type="SUPFAM" id="SSF55486">
    <property type="entry name" value="Metalloproteases ('zincins'), catalytic domain"/>
    <property type="match status" value="1"/>
</dbReference>
<feature type="domain" description="DUF3152" evidence="3">
    <location>
        <begin position="200"/>
        <end position="361"/>
    </location>
</feature>
<keyword evidence="2" id="KW-0812">Transmembrane</keyword>
<feature type="transmembrane region" description="Helical" evidence="2">
    <location>
        <begin position="99"/>
        <end position="120"/>
    </location>
</feature>
<feature type="region of interest" description="Disordered" evidence="1">
    <location>
        <begin position="140"/>
        <end position="189"/>
    </location>
</feature>
<evidence type="ECO:0000313" key="5">
    <source>
        <dbReference type="Proteomes" id="UP000029080"/>
    </source>
</evidence>
<dbReference type="Proteomes" id="UP000029080">
    <property type="component" value="Unassembled WGS sequence"/>
</dbReference>
<dbReference type="STRING" id="356829.BITS_0645"/>
<accession>A0A087EI09</accession>
<dbReference type="AlphaFoldDB" id="A0A087EI09"/>
<feature type="compositionally biased region" description="Polar residues" evidence="1">
    <location>
        <begin position="1"/>
        <end position="11"/>
    </location>
</feature>
<dbReference type="Pfam" id="PF11350">
    <property type="entry name" value="DUF3152"/>
    <property type="match status" value="1"/>
</dbReference>
<dbReference type="InterPro" id="IPR022603">
    <property type="entry name" value="DUF3152"/>
</dbReference>
<evidence type="ECO:0000256" key="2">
    <source>
        <dbReference type="SAM" id="Phobius"/>
    </source>
</evidence>
<proteinExistence type="predicted"/>
<keyword evidence="2" id="KW-1133">Transmembrane helix</keyword>
<evidence type="ECO:0000313" key="4">
    <source>
        <dbReference type="EMBL" id="KFJ07410.1"/>
    </source>
</evidence>
<protein>
    <submittedName>
        <fullName evidence="4">Membrane protein</fullName>
    </submittedName>
</protein>
<keyword evidence="5" id="KW-1185">Reference proteome</keyword>
<keyword evidence="2" id="KW-0472">Membrane</keyword>
<gene>
    <name evidence="4" type="ORF">BITS_0645</name>
</gene>